<dbReference type="Pfam" id="PF02634">
    <property type="entry name" value="FdhD-NarQ"/>
    <property type="match status" value="1"/>
</dbReference>
<accession>A0A2K2U3S9</accession>
<dbReference type="GO" id="GO:0006777">
    <property type="term" value="P:Mo-molybdopterin cofactor biosynthetic process"/>
    <property type="evidence" value="ECO:0007669"/>
    <property type="project" value="UniProtKB-UniRule"/>
</dbReference>
<gene>
    <name evidence="3" type="primary">fdhD</name>
    <name evidence="4" type="ORF">C2L80_09415</name>
</gene>
<comment type="function">
    <text evidence="3">Required for formate dehydrogenase (FDH) activity. Acts as a sulfur carrier protein that transfers sulfur from IscS to the molybdenum cofactor prior to its insertion into FDH.</text>
</comment>
<dbReference type="PANTHER" id="PTHR30592">
    <property type="entry name" value="FORMATE DEHYDROGENASE"/>
    <property type="match status" value="1"/>
</dbReference>
<organism evidence="4 5">
    <name type="scientific">Rubneribacter badeniensis</name>
    <dbReference type="NCBI Taxonomy" id="2070688"/>
    <lineage>
        <taxon>Bacteria</taxon>
        <taxon>Bacillati</taxon>
        <taxon>Actinomycetota</taxon>
        <taxon>Coriobacteriia</taxon>
        <taxon>Eggerthellales</taxon>
        <taxon>Eggerthellaceae</taxon>
        <taxon>Rubneribacter</taxon>
    </lineage>
</organism>
<feature type="binding site" evidence="3">
    <location>
        <begin position="246"/>
        <end position="251"/>
    </location>
    <ligand>
        <name>Mo-bis(molybdopterin guanine dinucleotide)</name>
        <dbReference type="ChEBI" id="CHEBI:60539"/>
    </ligand>
</feature>
<evidence type="ECO:0000256" key="3">
    <source>
        <dbReference type="HAMAP-Rule" id="MF_00187"/>
    </source>
</evidence>
<name>A0A2K2U3S9_9ACTN</name>
<dbReference type="AlphaFoldDB" id="A0A2K2U3S9"/>
<reference evidence="4 5" key="1">
    <citation type="journal article" date="2018" name="Int. J. Syst. Evol. Microbiol.">
        <title>Rubneribacter badeniensis gen. nov., sp. nov. and Enteroscipio rubneri gen. nov., sp. nov., new members of the Eggerthellaceae isolated from human faeces.</title>
        <authorList>
            <person name="Danylec N."/>
            <person name="Gobl A."/>
            <person name="Stoll D.A."/>
            <person name="Hetzer B."/>
            <person name="Kulling S.E."/>
            <person name="Huch M."/>
        </authorList>
    </citation>
    <scope>NUCLEOTIDE SEQUENCE [LARGE SCALE GENOMIC DNA]</scope>
    <source>
        <strain evidence="4 5">ResAG-85</strain>
    </source>
</reference>
<dbReference type="Gene3D" id="3.10.20.10">
    <property type="match status" value="1"/>
</dbReference>
<evidence type="ECO:0000256" key="2">
    <source>
        <dbReference type="ARBA" id="ARBA00023150"/>
    </source>
</evidence>
<keyword evidence="4" id="KW-0808">Transferase</keyword>
<dbReference type="InterPro" id="IPR016193">
    <property type="entry name" value="Cytidine_deaminase-like"/>
</dbReference>
<feature type="active site" description="Cysteine persulfide intermediate" evidence="3">
    <location>
        <position position="109"/>
    </location>
</feature>
<dbReference type="EMBL" id="PPEL01000059">
    <property type="protein sequence ID" value="PNV64912.1"/>
    <property type="molecule type" value="Genomic_DNA"/>
</dbReference>
<keyword evidence="2 3" id="KW-0501">Molybdenum cofactor biosynthesis</keyword>
<dbReference type="GO" id="GO:0005737">
    <property type="term" value="C:cytoplasm"/>
    <property type="evidence" value="ECO:0007669"/>
    <property type="project" value="UniProtKB-SubCell"/>
</dbReference>
<dbReference type="RefSeq" id="WP_103263091.1">
    <property type="nucleotide sequence ID" value="NZ_DBEYRC010000079.1"/>
</dbReference>
<dbReference type="PANTHER" id="PTHR30592:SF1">
    <property type="entry name" value="SULFUR CARRIER PROTEIN FDHD"/>
    <property type="match status" value="1"/>
</dbReference>
<evidence type="ECO:0000313" key="5">
    <source>
        <dbReference type="Proteomes" id="UP000236488"/>
    </source>
</evidence>
<dbReference type="GO" id="GO:0097163">
    <property type="term" value="F:sulfur carrier activity"/>
    <property type="evidence" value="ECO:0007669"/>
    <property type="project" value="UniProtKB-UniRule"/>
</dbReference>
<comment type="subcellular location">
    <subcellularLocation>
        <location evidence="3">Cytoplasm</location>
    </subcellularLocation>
</comment>
<dbReference type="SUPFAM" id="SSF53927">
    <property type="entry name" value="Cytidine deaminase-like"/>
    <property type="match status" value="1"/>
</dbReference>
<dbReference type="GO" id="GO:0016783">
    <property type="term" value="F:sulfurtransferase activity"/>
    <property type="evidence" value="ECO:0007669"/>
    <property type="project" value="InterPro"/>
</dbReference>
<dbReference type="InterPro" id="IPR003786">
    <property type="entry name" value="FdhD"/>
</dbReference>
<dbReference type="PIRSF" id="PIRSF015626">
    <property type="entry name" value="FdhD"/>
    <property type="match status" value="1"/>
</dbReference>
<keyword evidence="5" id="KW-1185">Reference proteome</keyword>
<evidence type="ECO:0000313" key="4">
    <source>
        <dbReference type="EMBL" id="PNV64912.1"/>
    </source>
</evidence>
<protein>
    <recommendedName>
        <fullName evidence="3">Sulfur carrier protein FdhD</fullName>
    </recommendedName>
</protein>
<evidence type="ECO:0000256" key="1">
    <source>
        <dbReference type="ARBA" id="ARBA00022490"/>
    </source>
</evidence>
<keyword evidence="1 3" id="KW-0963">Cytoplasm</keyword>
<sequence>MGAEVAVLREAKALLVAEAGCSALVEVVAVEMRADVFVDGALWMSTALTPGDWEDYAYGAAFSGDLVARADEIDRVDVRVEGGAAAIDVRLRTRRASALRAPQPSLPGCSLPASLGGDVRRERPRRLFAPLAPEAVWRMGRALLPAQTMHQATGAVHAAAFADRAGAPVFVREDVGRRNAVDKLVGAMLRAGTDPQDGFAYLSSRCALELVAKLARAGVRVVAAVSAPTSAVIDFADREGVALAAFARDGRFTVYAHPELFDLSAK</sequence>
<dbReference type="HAMAP" id="MF_00187">
    <property type="entry name" value="FdhD"/>
    <property type="match status" value="1"/>
</dbReference>
<dbReference type="Proteomes" id="UP000236488">
    <property type="component" value="Unassembled WGS sequence"/>
</dbReference>
<comment type="caution">
    <text evidence="4">The sequence shown here is derived from an EMBL/GenBank/DDBJ whole genome shotgun (WGS) entry which is preliminary data.</text>
</comment>
<proteinExistence type="inferred from homology"/>
<comment type="similarity">
    <text evidence="3">Belongs to the FdhD family.</text>
</comment>
<dbReference type="Gene3D" id="3.40.140.10">
    <property type="entry name" value="Cytidine Deaminase, domain 2"/>
    <property type="match status" value="1"/>
</dbReference>